<organism evidence="1 2">
    <name type="scientific">Portunus trituberculatus</name>
    <name type="common">Swimming crab</name>
    <name type="synonym">Neptunus trituberculatus</name>
    <dbReference type="NCBI Taxonomy" id="210409"/>
    <lineage>
        <taxon>Eukaryota</taxon>
        <taxon>Metazoa</taxon>
        <taxon>Ecdysozoa</taxon>
        <taxon>Arthropoda</taxon>
        <taxon>Crustacea</taxon>
        <taxon>Multicrustacea</taxon>
        <taxon>Malacostraca</taxon>
        <taxon>Eumalacostraca</taxon>
        <taxon>Eucarida</taxon>
        <taxon>Decapoda</taxon>
        <taxon>Pleocyemata</taxon>
        <taxon>Brachyura</taxon>
        <taxon>Eubrachyura</taxon>
        <taxon>Portunoidea</taxon>
        <taxon>Portunidae</taxon>
        <taxon>Portuninae</taxon>
        <taxon>Portunus</taxon>
    </lineage>
</organism>
<reference evidence="1 2" key="1">
    <citation type="submission" date="2019-05" db="EMBL/GenBank/DDBJ databases">
        <title>Another draft genome of Portunus trituberculatus and its Hox gene families provides insights of decapod evolution.</title>
        <authorList>
            <person name="Jeong J.-H."/>
            <person name="Song I."/>
            <person name="Kim S."/>
            <person name="Choi T."/>
            <person name="Kim D."/>
            <person name="Ryu S."/>
            <person name="Kim W."/>
        </authorList>
    </citation>
    <scope>NUCLEOTIDE SEQUENCE [LARGE SCALE GENOMIC DNA]</scope>
    <source>
        <tissue evidence="1">Muscle</tissue>
    </source>
</reference>
<gene>
    <name evidence="1" type="ORF">E2C01_058009</name>
</gene>
<protein>
    <submittedName>
        <fullName evidence="1">Uncharacterized protein</fullName>
    </submittedName>
</protein>
<proteinExistence type="predicted"/>
<comment type="caution">
    <text evidence="1">The sequence shown here is derived from an EMBL/GenBank/DDBJ whole genome shotgun (WGS) entry which is preliminary data.</text>
</comment>
<sequence>MATLEDYKLAISGGDVMTVDEMRKRIIDPSWRLTEAAAEIMCDFTFIKQTPVLNLFNGFEYVMENVFNTTANLVSKSDGDEDPVWRVDAGMLLKEERIGTTVADVAIGRARRVVALFLGYTLVDILKWKNVVSSRLQARGMNSFESMPTNIDYARLVQRLEERITNFIEGTLEDGVSGRAYAIPTVSNVLANVSAAVEEGFYPRVEGTFYEAILGYEIMSLLSPLISAEYFTLLTRSKNVNPPSSMWLERYVDDPNVMLPRTITERENEWLRTERARNKHSSEVTFANHPFLSKAIDGLFGPRRSQVALEALHREADRENAASFNSSAMERHVVKKRQVNFSNFSVLRVSPPNSAARFSMYVLWNSLFLSTGGLLFSVNGTRNRLLAQFVLKDLHALFSCVKCEYGLLLKSLDTFATLERENMLSGTGREEIINHLKTALEALDPSITIAGSDATVGDMIAAILATNQETGDEDLGVQGKLRQKEQDASVLNLYKVDKEAYMLEAAKYVNVSKGFTDLAFYLLYASTATAPPAVTSTPMDRAVFLLLTRWGNTRRFPTENLWGPRESDQNTSSLLAFAAFWALRNAVRARRKIGDPLRSGTGFVPDTPGRPLSLLSALDKRCILDTLLTNNYVKAHNVDSKNLFWRGLNEMQGESEIWSSGSNESVKRARRDLAEGNMSHLAKLVVEPSGMIPEATYVRELFPSPSL</sequence>
<dbReference type="Proteomes" id="UP000324222">
    <property type="component" value="Unassembled WGS sequence"/>
</dbReference>
<evidence type="ECO:0000313" key="1">
    <source>
        <dbReference type="EMBL" id="MPC63901.1"/>
    </source>
</evidence>
<evidence type="ECO:0000313" key="2">
    <source>
        <dbReference type="Proteomes" id="UP000324222"/>
    </source>
</evidence>
<accession>A0A5B7GUG7</accession>
<name>A0A5B7GUG7_PORTR</name>
<dbReference type="EMBL" id="VSRR010021396">
    <property type="protein sequence ID" value="MPC63901.1"/>
    <property type="molecule type" value="Genomic_DNA"/>
</dbReference>
<keyword evidence="2" id="KW-1185">Reference proteome</keyword>
<dbReference type="AlphaFoldDB" id="A0A5B7GUG7"/>